<evidence type="ECO:0000256" key="4">
    <source>
        <dbReference type="ARBA" id="ARBA00022741"/>
    </source>
</evidence>
<name>A0ABQ6EYE0_9VIBR</name>
<dbReference type="Gene3D" id="1.20.1560.10">
    <property type="entry name" value="ABC transporter type 1, transmembrane domain"/>
    <property type="match status" value="1"/>
</dbReference>
<keyword evidence="6" id="KW-0653">Protein transport</keyword>
<evidence type="ECO:0000313" key="14">
    <source>
        <dbReference type="EMBL" id="GLT17610.1"/>
    </source>
</evidence>
<keyword evidence="5" id="KW-0067">ATP-binding</keyword>
<reference evidence="15" key="1">
    <citation type="journal article" date="2019" name="Int. J. Syst. Evol. Microbiol.">
        <title>The Global Catalogue of Microorganisms (GCM) 10K type strain sequencing project: providing services to taxonomists for standard genome sequencing and annotation.</title>
        <authorList>
            <consortium name="The Broad Institute Genomics Platform"/>
            <consortium name="The Broad Institute Genome Sequencing Center for Infectious Disease"/>
            <person name="Wu L."/>
            <person name="Ma J."/>
        </authorList>
    </citation>
    <scope>NUCLEOTIDE SEQUENCE [LARGE SCALE GENOMIC DNA]</scope>
    <source>
        <strain evidence="15">NBRC 108723</strain>
    </source>
</reference>
<evidence type="ECO:0000256" key="8">
    <source>
        <dbReference type="ARBA" id="ARBA00023136"/>
    </source>
</evidence>
<dbReference type="PROSITE" id="PS50893">
    <property type="entry name" value="ABC_TRANSPORTER_2"/>
    <property type="match status" value="1"/>
</dbReference>
<dbReference type="SUPFAM" id="SSF90123">
    <property type="entry name" value="ABC transporter transmembrane region"/>
    <property type="match status" value="1"/>
</dbReference>
<proteinExistence type="inferred from homology"/>
<keyword evidence="4" id="KW-0547">Nucleotide-binding</keyword>
<comment type="similarity">
    <text evidence="2">Belongs to the ABC transporter superfamily. Protein-1 exporter (TC 3.A.1.109) family.</text>
</comment>
<feature type="transmembrane region" description="Helical" evidence="10">
    <location>
        <begin position="261"/>
        <end position="283"/>
    </location>
</feature>
<dbReference type="PROSITE" id="PS50990">
    <property type="entry name" value="PEPTIDASE_C39"/>
    <property type="match status" value="1"/>
</dbReference>
<dbReference type="InterPro" id="IPR036640">
    <property type="entry name" value="ABC1_TM_sf"/>
</dbReference>
<evidence type="ECO:0000259" key="13">
    <source>
        <dbReference type="PROSITE" id="PS50990"/>
    </source>
</evidence>
<dbReference type="SMART" id="SM00382">
    <property type="entry name" value="AAA"/>
    <property type="match status" value="1"/>
</dbReference>
<keyword evidence="3 10" id="KW-0812">Transmembrane</keyword>
<dbReference type="PROSITE" id="PS00211">
    <property type="entry name" value="ABC_TRANSPORTER_1"/>
    <property type="match status" value="1"/>
</dbReference>
<dbReference type="Pfam" id="PF03412">
    <property type="entry name" value="Peptidase_C39"/>
    <property type="match status" value="1"/>
</dbReference>
<keyword evidence="8 10" id="KW-0472">Membrane</keyword>
<dbReference type="InterPro" id="IPR027417">
    <property type="entry name" value="P-loop_NTPase"/>
</dbReference>
<evidence type="ECO:0000256" key="9">
    <source>
        <dbReference type="ARBA" id="ARBA00043264"/>
    </source>
</evidence>
<sequence>MNPQHHIRPTGLLCLAYVAKHFDKSVEINHLQHKLGESVSELDSTQLCRCALWVGLKAKQVSLRFEQLNTTPLPAIVELDNQFYVLLKATDSDVTLYCARTNQVRRYSHEDFQASWQGNTYLLADGELTASQTSFSFRWFLPALKKHVSQARKVIWLSLFIQLIALATPIVFENVIDRVLVSRSVSSLHVLGIALLGMAIFEPLFNYMRSWMYANLASKLNADLSARLYSHLIALPLSYFDRRQTGQITARVREMDQIRQFLSGSALTMVLDLIFIGVFIAVLFAYAPLLTWVVLGSLVLYFLFWLAVGPALRAKVTKDYEATADNTAFLTESVTGIETVKTNALERSFEKRWQANLARQLKAGFHARVVSIWAEQGIGLIQKFTAALTLWWGVKLVLEGELSPGELVAFNMLASQVTQPILRLAQVWQDFQHTLISLRRVGDILDEPQEAGSEGLASIPQMKGQVAFHQVRFRYDTDSPEVLKNLSLTIKAGEFVGITGRSGCGKSTLTKLLQRLYTPDSGQVLVDGMDLAIADPVELRRNMSVVLQESCLFGGTIADNIKQCVPNATDGEVIHAAKLAGAHEFIIELSGGYNSQVGEGGSRLSGGQRQRIALARALMTNPRILILDEATSALDYESEAAIVSRLPEITKGRTVISIAHRLSTLAHCHRVVDLSDSTQYS</sequence>
<feature type="domain" description="ABC transporter" evidence="11">
    <location>
        <begin position="466"/>
        <end position="681"/>
    </location>
</feature>
<protein>
    <submittedName>
        <fullName evidence="14">Peptidase C39</fullName>
    </submittedName>
</protein>
<feature type="transmembrane region" description="Helical" evidence="10">
    <location>
        <begin position="289"/>
        <end position="308"/>
    </location>
</feature>
<dbReference type="SUPFAM" id="SSF52540">
    <property type="entry name" value="P-loop containing nucleoside triphosphate hydrolases"/>
    <property type="match status" value="1"/>
</dbReference>
<dbReference type="InterPro" id="IPR011527">
    <property type="entry name" value="ABC1_TM_dom"/>
</dbReference>
<evidence type="ECO:0000256" key="10">
    <source>
        <dbReference type="SAM" id="Phobius"/>
    </source>
</evidence>
<evidence type="ECO:0000256" key="5">
    <source>
        <dbReference type="ARBA" id="ARBA00022840"/>
    </source>
</evidence>
<keyword evidence="6" id="KW-0813">Transport</keyword>
<evidence type="ECO:0000256" key="2">
    <source>
        <dbReference type="ARBA" id="ARBA00006025"/>
    </source>
</evidence>
<dbReference type="Gene3D" id="3.40.50.300">
    <property type="entry name" value="P-loop containing nucleotide triphosphate hydrolases"/>
    <property type="match status" value="1"/>
</dbReference>
<accession>A0ABQ6EYE0</accession>
<feature type="domain" description="Peptidase C39" evidence="13">
    <location>
        <begin position="4"/>
        <end position="123"/>
    </location>
</feature>
<dbReference type="PANTHER" id="PTHR24221">
    <property type="entry name" value="ATP-BINDING CASSETTE SUB-FAMILY B"/>
    <property type="match status" value="1"/>
</dbReference>
<comment type="caution">
    <text evidence="14">The sequence shown here is derived from an EMBL/GenBank/DDBJ whole genome shotgun (WGS) entry which is preliminary data.</text>
</comment>
<feature type="transmembrane region" description="Helical" evidence="10">
    <location>
        <begin position="154"/>
        <end position="172"/>
    </location>
</feature>
<dbReference type="InterPro" id="IPR017871">
    <property type="entry name" value="ABC_transporter-like_CS"/>
</dbReference>
<dbReference type="PANTHER" id="PTHR24221:SF654">
    <property type="entry name" value="ATP-BINDING CASSETTE SUB-FAMILY B MEMBER 6"/>
    <property type="match status" value="1"/>
</dbReference>
<feature type="domain" description="ABC transmembrane type-1" evidence="12">
    <location>
        <begin position="157"/>
        <end position="433"/>
    </location>
</feature>
<dbReference type="InterPro" id="IPR003593">
    <property type="entry name" value="AAA+_ATPase"/>
</dbReference>
<dbReference type="PROSITE" id="PS50929">
    <property type="entry name" value="ABC_TM1F"/>
    <property type="match status" value="1"/>
</dbReference>
<comment type="subcellular location">
    <subcellularLocation>
        <location evidence="1">Cell membrane</location>
        <topology evidence="1">Multi-pass membrane protein</topology>
    </subcellularLocation>
</comment>
<evidence type="ECO:0000256" key="6">
    <source>
        <dbReference type="ARBA" id="ARBA00022927"/>
    </source>
</evidence>
<evidence type="ECO:0000259" key="12">
    <source>
        <dbReference type="PROSITE" id="PS50929"/>
    </source>
</evidence>
<dbReference type="Pfam" id="PF00005">
    <property type="entry name" value="ABC_tran"/>
    <property type="match status" value="1"/>
</dbReference>
<dbReference type="Gene3D" id="3.90.70.10">
    <property type="entry name" value="Cysteine proteinases"/>
    <property type="match status" value="1"/>
</dbReference>
<dbReference type="InterPro" id="IPR039421">
    <property type="entry name" value="Type_1_exporter"/>
</dbReference>
<evidence type="ECO:0000313" key="15">
    <source>
        <dbReference type="Proteomes" id="UP001157138"/>
    </source>
</evidence>
<gene>
    <name evidence="14" type="ORF">GCM10007938_13880</name>
</gene>
<evidence type="ECO:0000256" key="3">
    <source>
        <dbReference type="ARBA" id="ARBA00022692"/>
    </source>
</evidence>
<keyword evidence="9" id="KW-0080">Bacteriocin transport</keyword>
<dbReference type="RefSeq" id="WP_284191511.1">
    <property type="nucleotide sequence ID" value="NZ_BSPW01000024.1"/>
</dbReference>
<dbReference type="InterPro" id="IPR010132">
    <property type="entry name" value="ATPase_T1SS_HlyB"/>
</dbReference>
<organism evidence="14 15">
    <name type="scientific">Vibrio zhanjiangensis</name>
    <dbReference type="NCBI Taxonomy" id="1046128"/>
    <lineage>
        <taxon>Bacteria</taxon>
        <taxon>Pseudomonadati</taxon>
        <taxon>Pseudomonadota</taxon>
        <taxon>Gammaproteobacteria</taxon>
        <taxon>Vibrionales</taxon>
        <taxon>Vibrionaceae</taxon>
        <taxon>Vibrio</taxon>
    </lineage>
</organism>
<dbReference type="NCBIfam" id="TIGR01846">
    <property type="entry name" value="type_I_sec_HlyB"/>
    <property type="match status" value="1"/>
</dbReference>
<keyword evidence="7 10" id="KW-1133">Transmembrane helix</keyword>
<evidence type="ECO:0000256" key="1">
    <source>
        <dbReference type="ARBA" id="ARBA00004651"/>
    </source>
</evidence>
<dbReference type="Proteomes" id="UP001157138">
    <property type="component" value="Unassembled WGS sequence"/>
</dbReference>
<dbReference type="InterPro" id="IPR003439">
    <property type="entry name" value="ABC_transporter-like_ATP-bd"/>
</dbReference>
<evidence type="ECO:0000256" key="7">
    <source>
        <dbReference type="ARBA" id="ARBA00022989"/>
    </source>
</evidence>
<dbReference type="CDD" id="cd18588">
    <property type="entry name" value="ABC_6TM_CyaB_HlyB_like"/>
    <property type="match status" value="1"/>
</dbReference>
<dbReference type="EMBL" id="BSPW01000024">
    <property type="protein sequence ID" value="GLT17610.1"/>
    <property type="molecule type" value="Genomic_DNA"/>
</dbReference>
<dbReference type="Pfam" id="PF00664">
    <property type="entry name" value="ABC_membrane"/>
    <property type="match status" value="1"/>
</dbReference>
<evidence type="ECO:0000259" key="11">
    <source>
        <dbReference type="PROSITE" id="PS50893"/>
    </source>
</evidence>
<dbReference type="InterPro" id="IPR005074">
    <property type="entry name" value="Peptidase_C39"/>
</dbReference>
<feature type="transmembrane region" description="Helical" evidence="10">
    <location>
        <begin position="184"/>
        <end position="205"/>
    </location>
</feature>
<keyword evidence="15" id="KW-1185">Reference proteome</keyword>